<feature type="region of interest" description="Disordered" evidence="1">
    <location>
        <begin position="1"/>
        <end position="34"/>
    </location>
</feature>
<feature type="compositionally biased region" description="Basic residues" evidence="1">
    <location>
        <begin position="17"/>
        <end position="30"/>
    </location>
</feature>
<evidence type="ECO:0000256" key="1">
    <source>
        <dbReference type="SAM" id="MobiDB-lite"/>
    </source>
</evidence>
<dbReference type="InterPro" id="IPR036864">
    <property type="entry name" value="Zn2-C6_fun-type_DNA-bd_sf"/>
</dbReference>
<name>A0A0F7SI35_PHARH</name>
<feature type="region of interest" description="Disordered" evidence="1">
    <location>
        <begin position="619"/>
        <end position="639"/>
    </location>
</feature>
<feature type="compositionally biased region" description="Basic and acidic residues" evidence="1">
    <location>
        <begin position="545"/>
        <end position="560"/>
    </location>
</feature>
<sequence>MSPLASSPTADDDDRDHHHRLHHDHHHHHSLDHSLDHLDHDQVLEPIDQDLNSVLSEAAQVEAALLLHHHRFATLGSISHDQHDHSHEHQYTIDHTGIVENYPSASGVDGVGVSDPTFRDLDHEHHHDHTDNHHNHHSHHHHDHLDSYASAEGDQIDQMDLPREISTNEIDKQELGAYPSHEIDNQATDLNEDVLNSNQAVHSQRLEPSIGSSSEDFPPKKKARRLGPKASSLPTSADLLAAEADGQAVAEPSSSANDGLDSLDNGLSRIGADKPVRKKGRVQVSNACTNCQKSRKKCSGDRPCTNCIGHPERVCENSSRTARAKGIKRGPYKKKDRSDPRHLQNFPHIQSAYDLYNSNPDSATSDSHPSGSNSLSGSPVTDPILNPIHHTSNPGSLPNNLSGTSAGQTHHTPPTYEGYDVSDGSRDAYAQIDVNGGQGGFTLVDSEDLNSQLLPLSLPSDHLSLNEDSPMGQPPPPPPPNNRSFLERLKEDVFGRKALMAATAVAALTGSGAGGALLDPRLTSSATHLDHDLLVSLANLPQETDPMHTDLSHSHLDPHQSDQSVSQDEHHHHHSGLSLDSLQEVQALSATVDESRQAAEAEAVVALSRRLELDLAQDQDQDQALDLERQDQEVQEVTE</sequence>
<organism evidence="3">
    <name type="scientific">Phaffia rhodozyma</name>
    <name type="common">Yeast</name>
    <name type="synonym">Xanthophyllomyces dendrorhous</name>
    <dbReference type="NCBI Taxonomy" id="264483"/>
    <lineage>
        <taxon>Eukaryota</taxon>
        <taxon>Fungi</taxon>
        <taxon>Dikarya</taxon>
        <taxon>Basidiomycota</taxon>
        <taxon>Agaricomycotina</taxon>
        <taxon>Tremellomycetes</taxon>
        <taxon>Cystofilobasidiales</taxon>
        <taxon>Mrakiaceae</taxon>
        <taxon>Phaffia</taxon>
    </lineage>
</organism>
<dbReference type="AlphaFoldDB" id="A0A0F7SI35"/>
<dbReference type="CDD" id="cd00067">
    <property type="entry name" value="GAL4"/>
    <property type="match status" value="1"/>
</dbReference>
<feature type="compositionally biased region" description="Low complexity" evidence="1">
    <location>
        <begin position="365"/>
        <end position="379"/>
    </location>
</feature>
<feature type="compositionally biased region" description="Polar residues" evidence="1">
    <location>
        <begin position="389"/>
        <end position="412"/>
    </location>
</feature>
<evidence type="ECO:0000313" key="3">
    <source>
        <dbReference type="EMBL" id="CDZ96682.1"/>
    </source>
</evidence>
<accession>A0A0F7SI35</accession>
<dbReference type="SUPFAM" id="SSF57701">
    <property type="entry name" value="Zn2/Cys6 DNA-binding domain"/>
    <property type="match status" value="1"/>
</dbReference>
<dbReference type="PROSITE" id="PS50048">
    <property type="entry name" value="ZN2_CY6_FUNGAL_2"/>
    <property type="match status" value="1"/>
</dbReference>
<protein>
    <submittedName>
        <fullName evidence="3">Zn(2)-C6 fungal-type DNA-binding domain</fullName>
    </submittedName>
</protein>
<feature type="domain" description="Zn(2)-C6 fungal-type" evidence="2">
    <location>
        <begin position="287"/>
        <end position="315"/>
    </location>
</feature>
<dbReference type="SMART" id="SM00066">
    <property type="entry name" value="GAL4"/>
    <property type="match status" value="1"/>
</dbReference>
<feature type="region of interest" description="Disordered" evidence="1">
    <location>
        <begin position="200"/>
        <end position="278"/>
    </location>
</feature>
<dbReference type="GO" id="GO:0000981">
    <property type="term" value="F:DNA-binding transcription factor activity, RNA polymerase II-specific"/>
    <property type="evidence" value="ECO:0007669"/>
    <property type="project" value="InterPro"/>
</dbReference>
<feature type="compositionally biased region" description="Pro residues" evidence="1">
    <location>
        <begin position="472"/>
        <end position="481"/>
    </location>
</feature>
<keyword evidence="3" id="KW-0238">DNA-binding</keyword>
<dbReference type="GO" id="GO:0003677">
    <property type="term" value="F:DNA binding"/>
    <property type="evidence" value="ECO:0007669"/>
    <property type="project" value="UniProtKB-KW"/>
</dbReference>
<feature type="region of interest" description="Disordered" evidence="1">
    <location>
        <begin position="544"/>
        <end position="578"/>
    </location>
</feature>
<feature type="region of interest" description="Disordered" evidence="1">
    <location>
        <begin position="309"/>
        <end position="423"/>
    </location>
</feature>
<evidence type="ECO:0000259" key="2">
    <source>
        <dbReference type="PROSITE" id="PS50048"/>
    </source>
</evidence>
<reference evidence="3" key="1">
    <citation type="submission" date="2014-08" db="EMBL/GenBank/DDBJ databases">
        <authorList>
            <person name="Sharma Rahul"/>
            <person name="Thines Marco"/>
        </authorList>
    </citation>
    <scope>NUCLEOTIDE SEQUENCE</scope>
</reference>
<feature type="region of interest" description="Disordered" evidence="1">
    <location>
        <begin position="102"/>
        <end position="147"/>
    </location>
</feature>
<feature type="compositionally biased region" description="Basic and acidic residues" evidence="1">
    <location>
        <begin position="117"/>
        <end position="133"/>
    </location>
</feature>
<proteinExistence type="predicted"/>
<dbReference type="GO" id="GO:0008270">
    <property type="term" value="F:zinc ion binding"/>
    <property type="evidence" value="ECO:0007669"/>
    <property type="project" value="InterPro"/>
</dbReference>
<feature type="region of interest" description="Disordered" evidence="1">
    <location>
        <begin position="459"/>
        <end position="484"/>
    </location>
</feature>
<dbReference type="InterPro" id="IPR001138">
    <property type="entry name" value="Zn2Cys6_DnaBD"/>
</dbReference>
<feature type="compositionally biased region" description="Basic residues" evidence="1">
    <location>
        <begin position="322"/>
        <end position="335"/>
    </location>
</feature>
<dbReference type="EMBL" id="LN483167">
    <property type="protein sequence ID" value="CDZ96682.1"/>
    <property type="molecule type" value="Genomic_DNA"/>
</dbReference>